<proteinExistence type="predicted"/>
<keyword evidence="1" id="KW-0596">Phosphopantetheine</keyword>
<comment type="caution">
    <text evidence="4">The sequence shown here is derived from an EMBL/GenBank/DDBJ whole genome shotgun (WGS) entry which is preliminary data.</text>
</comment>
<name>A0A833H417_9LEPT</name>
<evidence type="ECO:0000256" key="2">
    <source>
        <dbReference type="ARBA" id="ARBA00022553"/>
    </source>
</evidence>
<evidence type="ECO:0000256" key="1">
    <source>
        <dbReference type="ARBA" id="ARBA00022450"/>
    </source>
</evidence>
<reference evidence="4 5" key="1">
    <citation type="submission" date="2019-10" db="EMBL/GenBank/DDBJ databases">
        <title>Extracellular Electron Transfer in a Candidatus Methanoperedens spp. Enrichment Culture.</title>
        <authorList>
            <person name="Berger S."/>
            <person name="Rangel Shaw D."/>
            <person name="Berben T."/>
            <person name="In 'T Zandt M."/>
            <person name="Frank J."/>
            <person name="Reimann J."/>
            <person name="Jetten M.S.M."/>
            <person name="Welte C.U."/>
        </authorList>
    </citation>
    <scope>NUCLEOTIDE SEQUENCE [LARGE SCALE GENOMIC DNA]</scope>
    <source>
        <strain evidence="4">SB12</strain>
    </source>
</reference>
<dbReference type="PANTHER" id="PTHR20863">
    <property type="entry name" value="ACYL CARRIER PROTEIN"/>
    <property type="match status" value="1"/>
</dbReference>
<protein>
    <submittedName>
        <fullName evidence="4">Acyl carrier protein</fullName>
    </submittedName>
</protein>
<dbReference type="InterPro" id="IPR036736">
    <property type="entry name" value="ACP-like_sf"/>
</dbReference>
<keyword evidence="2" id="KW-0597">Phosphoprotein</keyword>
<evidence type="ECO:0000313" key="4">
    <source>
        <dbReference type="EMBL" id="KAB2934035.1"/>
    </source>
</evidence>
<dbReference type="Pfam" id="PF00550">
    <property type="entry name" value="PP-binding"/>
    <property type="match status" value="1"/>
</dbReference>
<dbReference type="GO" id="GO:0000036">
    <property type="term" value="F:acyl carrier activity"/>
    <property type="evidence" value="ECO:0007669"/>
    <property type="project" value="TreeGrafter"/>
</dbReference>
<dbReference type="GO" id="GO:0009245">
    <property type="term" value="P:lipid A biosynthetic process"/>
    <property type="evidence" value="ECO:0007669"/>
    <property type="project" value="TreeGrafter"/>
</dbReference>
<evidence type="ECO:0000259" key="3">
    <source>
        <dbReference type="PROSITE" id="PS50075"/>
    </source>
</evidence>
<dbReference type="GO" id="GO:0016020">
    <property type="term" value="C:membrane"/>
    <property type="evidence" value="ECO:0007669"/>
    <property type="project" value="GOC"/>
</dbReference>
<gene>
    <name evidence="4" type="ORF">F9K24_06100</name>
</gene>
<dbReference type="InterPro" id="IPR009081">
    <property type="entry name" value="PP-bd_ACP"/>
</dbReference>
<dbReference type="PANTHER" id="PTHR20863:SF76">
    <property type="entry name" value="CARRIER DOMAIN-CONTAINING PROTEIN"/>
    <property type="match status" value="1"/>
</dbReference>
<evidence type="ECO:0000313" key="5">
    <source>
        <dbReference type="Proteomes" id="UP000460298"/>
    </source>
</evidence>
<accession>A0A833H417</accession>
<dbReference type="GO" id="GO:0005829">
    <property type="term" value="C:cytosol"/>
    <property type="evidence" value="ECO:0007669"/>
    <property type="project" value="TreeGrafter"/>
</dbReference>
<organism evidence="4 5">
    <name type="scientific">Leptonema illini</name>
    <dbReference type="NCBI Taxonomy" id="183"/>
    <lineage>
        <taxon>Bacteria</taxon>
        <taxon>Pseudomonadati</taxon>
        <taxon>Spirochaetota</taxon>
        <taxon>Spirochaetia</taxon>
        <taxon>Leptospirales</taxon>
        <taxon>Leptospiraceae</taxon>
        <taxon>Leptonema</taxon>
    </lineage>
</organism>
<dbReference type="InterPro" id="IPR003231">
    <property type="entry name" value="ACP"/>
</dbReference>
<dbReference type="OrthoDB" id="771003at2"/>
<dbReference type="RefSeq" id="WP_002770657.1">
    <property type="nucleotide sequence ID" value="NZ_JQDG01000020.1"/>
</dbReference>
<dbReference type="Gene3D" id="1.10.1200.10">
    <property type="entry name" value="ACP-like"/>
    <property type="match status" value="1"/>
</dbReference>
<dbReference type="Proteomes" id="UP000460298">
    <property type="component" value="Unassembled WGS sequence"/>
</dbReference>
<dbReference type="AlphaFoldDB" id="A0A833H417"/>
<feature type="domain" description="Carrier" evidence="3">
    <location>
        <begin position="4"/>
        <end position="81"/>
    </location>
</feature>
<dbReference type="PROSITE" id="PS50075">
    <property type="entry name" value="CARRIER"/>
    <property type="match status" value="1"/>
</dbReference>
<dbReference type="GO" id="GO:0000035">
    <property type="term" value="F:acyl binding"/>
    <property type="evidence" value="ECO:0007669"/>
    <property type="project" value="TreeGrafter"/>
</dbReference>
<sequence length="81" mass="8897">MEQKEIMEKVLKILGPYAKNKDALAAANDSTNILTDLEVNSSRLVDIILAFEDEFDIEVEDGEADKVNTVGAAVSMIKNKL</sequence>
<dbReference type="SUPFAM" id="SSF47336">
    <property type="entry name" value="ACP-like"/>
    <property type="match status" value="1"/>
</dbReference>
<dbReference type="EMBL" id="WBUI01000004">
    <property type="protein sequence ID" value="KAB2934035.1"/>
    <property type="molecule type" value="Genomic_DNA"/>
</dbReference>